<dbReference type="GO" id="GO:0009099">
    <property type="term" value="P:L-valine biosynthetic process"/>
    <property type="evidence" value="ECO:0007669"/>
    <property type="project" value="UniProtKB-UniRule"/>
</dbReference>
<dbReference type="Gene3D" id="3.30.70.260">
    <property type="match status" value="1"/>
</dbReference>
<dbReference type="GO" id="GO:0003984">
    <property type="term" value="F:acetolactate synthase activity"/>
    <property type="evidence" value="ECO:0007669"/>
    <property type="project" value="UniProtKB-UniRule"/>
</dbReference>
<sequence>MPDNKIQAHTIIAWLEDKPSVLNRVTGLFSRRNFNIESLNVGHSETPGISRMTFVSRGTERDLQQVTTQLDKLINVVHIADVTHEPAVVREMALIKVTATGQTRGEIMQLVDIYRASVVDVDMTSLIIQIVAPEDRVNSLIKLLEGFGIEEMVRTGRVAMVRGSSPHGHSHGAREWTDIEPVLAEKNGHHEY</sequence>
<dbReference type="PANTHER" id="PTHR30239:SF0">
    <property type="entry name" value="ACETOLACTATE SYNTHASE SMALL SUBUNIT 1, CHLOROPLASTIC"/>
    <property type="match status" value="1"/>
</dbReference>
<accession>A0A170PDM9</accession>
<dbReference type="FunFam" id="3.30.70.1150:FF:000001">
    <property type="entry name" value="Acetolactate synthase small subunit"/>
    <property type="match status" value="1"/>
</dbReference>
<dbReference type="CDD" id="cd04878">
    <property type="entry name" value="ACT_AHAS"/>
    <property type="match status" value="1"/>
</dbReference>
<dbReference type="Pfam" id="PF22629">
    <property type="entry name" value="ACT_AHAS_ss"/>
    <property type="match status" value="1"/>
</dbReference>
<dbReference type="PROSITE" id="PS51671">
    <property type="entry name" value="ACT"/>
    <property type="match status" value="1"/>
</dbReference>
<evidence type="ECO:0000256" key="6">
    <source>
        <dbReference type="ARBA" id="ARBA00023304"/>
    </source>
</evidence>
<dbReference type="InterPro" id="IPR019455">
    <property type="entry name" value="Acetolactate_synth_ssu_C"/>
</dbReference>
<dbReference type="UniPathway" id="UPA00047">
    <property type="reaction ID" value="UER00055"/>
</dbReference>
<gene>
    <name evidence="10" type="primary">ilvH</name>
    <name evidence="10" type="ORF">CFX0092_A0232</name>
</gene>
<protein>
    <recommendedName>
        <fullName evidence="8">Acetolactate synthase small subunit</fullName>
        <shortName evidence="8">AHAS</shortName>
        <shortName evidence="8">ALS</shortName>
        <ecNumber evidence="8">2.2.1.6</ecNumber>
    </recommendedName>
    <alternativeName>
        <fullName evidence="8">Acetohydroxy-acid synthase small subunit</fullName>
    </alternativeName>
</protein>
<keyword evidence="6 8" id="KW-0100">Branched-chain amino acid biosynthesis</keyword>
<dbReference type="InterPro" id="IPR027271">
    <property type="entry name" value="Acetolactate_synth/TF_NikR_C"/>
</dbReference>
<reference evidence="10" key="1">
    <citation type="submission" date="2016-01" db="EMBL/GenBank/DDBJ databases">
        <authorList>
            <person name="Mcilroy J.S."/>
            <person name="Karst M S."/>
            <person name="Albertsen M."/>
        </authorList>
    </citation>
    <scope>NUCLEOTIDE SEQUENCE</scope>
    <source>
        <strain evidence="10">Cfx-K</strain>
    </source>
</reference>
<dbReference type="EMBL" id="LN890655">
    <property type="protein sequence ID" value="CUS02113.2"/>
    <property type="molecule type" value="Genomic_DNA"/>
</dbReference>
<dbReference type="InterPro" id="IPR045865">
    <property type="entry name" value="ACT-like_dom_sf"/>
</dbReference>
<dbReference type="InterPro" id="IPR002912">
    <property type="entry name" value="ACT_dom"/>
</dbReference>
<dbReference type="GO" id="GO:1990610">
    <property type="term" value="F:acetolactate synthase regulator activity"/>
    <property type="evidence" value="ECO:0007669"/>
    <property type="project" value="UniProtKB-UniRule"/>
</dbReference>
<comment type="catalytic activity">
    <reaction evidence="7 8">
        <text>2 pyruvate + H(+) = (2S)-2-acetolactate + CO2</text>
        <dbReference type="Rhea" id="RHEA:25249"/>
        <dbReference type="ChEBI" id="CHEBI:15361"/>
        <dbReference type="ChEBI" id="CHEBI:15378"/>
        <dbReference type="ChEBI" id="CHEBI:16526"/>
        <dbReference type="ChEBI" id="CHEBI:58476"/>
        <dbReference type="EC" id="2.2.1.6"/>
    </reaction>
</comment>
<dbReference type="SUPFAM" id="SSF55021">
    <property type="entry name" value="ACT-like"/>
    <property type="match status" value="2"/>
</dbReference>
<evidence type="ECO:0000256" key="7">
    <source>
        <dbReference type="ARBA" id="ARBA00048670"/>
    </source>
</evidence>
<comment type="subunit">
    <text evidence="4 8">Dimer of large and small chains.</text>
</comment>
<dbReference type="PANTHER" id="PTHR30239">
    <property type="entry name" value="ACETOLACTATE SYNTHASE SMALL SUBUNIT"/>
    <property type="match status" value="1"/>
</dbReference>
<dbReference type="RefSeq" id="WP_095041767.1">
    <property type="nucleotide sequence ID" value="NZ_LN890655.1"/>
</dbReference>
<evidence type="ECO:0000313" key="10">
    <source>
        <dbReference type="EMBL" id="CUS02113.2"/>
    </source>
</evidence>
<dbReference type="EC" id="2.2.1.6" evidence="8"/>
<feature type="domain" description="ACT" evidence="9">
    <location>
        <begin position="10"/>
        <end position="84"/>
    </location>
</feature>
<keyword evidence="5 8" id="KW-0028">Amino-acid biosynthesis</keyword>
<dbReference type="FunFam" id="3.30.70.260:FF:000001">
    <property type="entry name" value="Acetolactate synthase, small subunit"/>
    <property type="match status" value="1"/>
</dbReference>
<dbReference type="KEGG" id="pbf:CFX0092_A0232"/>
<evidence type="ECO:0000256" key="3">
    <source>
        <dbReference type="ARBA" id="ARBA00006341"/>
    </source>
</evidence>
<dbReference type="InterPro" id="IPR004789">
    <property type="entry name" value="Acetalactate_synth_ssu"/>
</dbReference>
<evidence type="ECO:0000256" key="8">
    <source>
        <dbReference type="RuleBase" id="RU368092"/>
    </source>
</evidence>
<evidence type="ECO:0000259" key="9">
    <source>
        <dbReference type="PROSITE" id="PS51671"/>
    </source>
</evidence>
<comment type="function">
    <text evidence="8">Catalyzes the conversion of 2 pyruvate molecules into acetolactate in the first common step of the biosynthetic pathway of the branched-amino acids such as leucine, isoleucine, and valine.</text>
</comment>
<dbReference type="Gene3D" id="3.30.70.1150">
    <property type="entry name" value="ACT-like. Chain A, domain 2"/>
    <property type="match status" value="1"/>
</dbReference>
<name>A0A170PDM9_9CHLR</name>
<dbReference type="InterPro" id="IPR054480">
    <property type="entry name" value="AHAS_small-like_ACT"/>
</dbReference>
<evidence type="ECO:0000256" key="5">
    <source>
        <dbReference type="ARBA" id="ARBA00022605"/>
    </source>
</evidence>
<evidence type="ECO:0000256" key="2">
    <source>
        <dbReference type="ARBA" id="ARBA00005025"/>
    </source>
</evidence>
<dbReference type="GO" id="GO:0009097">
    <property type="term" value="P:isoleucine biosynthetic process"/>
    <property type="evidence" value="ECO:0007669"/>
    <property type="project" value="UniProtKB-UniRule"/>
</dbReference>
<organism evidence="10 11">
    <name type="scientific">Candidatus Promineifilum breve</name>
    <dbReference type="NCBI Taxonomy" id="1806508"/>
    <lineage>
        <taxon>Bacteria</taxon>
        <taxon>Bacillati</taxon>
        <taxon>Chloroflexota</taxon>
        <taxon>Ardenticatenia</taxon>
        <taxon>Candidatus Promineifilales</taxon>
        <taxon>Candidatus Promineifilaceae</taxon>
        <taxon>Candidatus Promineifilum</taxon>
    </lineage>
</organism>
<dbReference type="NCBIfam" id="NF008864">
    <property type="entry name" value="PRK11895.1"/>
    <property type="match status" value="1"/>
</dbReference>
<comment type="pathway">
    <text evidence="2 8">Amino-acid biosynthesis; L-valine biosynthesis; L-valine from pyruvate: step 1/4.</text>
</comment>
<dbReference type="UniPathway" id="UPA00049">
    <property type="reaction ID" value="UER00059"/>
</dbReference>
<comment type="similarity">
    <text evidence="3 8">Belongs to the acetolactate synthase small subunit family.</text>
</comment>
<dbReference type="AlphaFoldDB" id="A0A170PDM9"/>
<dbReference type="GO" id="GO:0005829">
    <property type="term" value="C:cytosol"/>
    <property type="evidence" value="ECO:0007669"/>
    <property type="project" value="TreeGrafter"/>
</dbReference>
<evidence type="ECO:0000313" key="11">
    <source>
        <dbReference type="Proteomes" id="UP000215027"/>
    </source>
</evidence>
<proteinExistence type="inferred from homology"/>
<dbReference type="NCBIfam" id="TIGR00119">
    <property type="entry name" value="acolac_sm"/>
    <property type="match status" value="1"/>
</dbReference>
<evidence type="ECO:0000256" key="4">
    <source>
        <dbReference type="ARBA" id="ARBA00011744"/>
    </source>
</evidence>
<comment type="pathway">
    <text evidence="1 8">Amino-acid biosynthesis; L-isoleucine biosynthesis; L-isoleucine from 2-oxobutanoate: step 1/4.</text>
</comment>
<dbReference type="Proteomes" id="UP000215027">
    <property type="component" value="Chromosome I"/>
</dbReference>
<evidence type="ECO:0000256" key="1">
    <source>
        <dbReference type="ARBA" id="ARBA00004974"/>
    </source>
</evidence>
<dbReference type="Pfam" id="PF10369">
    <property type="entry name" value="ALS_ss_C"/>
    <property type="match status" value="1"/>
</dbReference>
<keyword evidence="8 10" id="KW-0808">Transferase</keyword>
<dbReference type="OrthoDB" id="9787365at2"/>
<dbReference type="InterPro" id="IPR039557">
    <property type="entry name" value="AHAS_ACT"/>
</dbReference>
<keyword evidence="11" id="KW-1185">Reference proteome</keyword>